<gene>
    <name evidence="2" type="ORF">NAG76_18510</name>
</gene>
<evidence type="ECO:0000313" key="3">
    <source>
        <dbReference type="Proteomes" id="UP001056756"/>
    </source>
</evidence>
<dbReference type="Proteomes" id="UP001056756">
    <property type="component" value="Chromosome"/>
</dbReference>
<dbReference type="SUPFAM" id="SSF54909">
    <property type="entry name" value="Dimeric alpha+beta barrel"/>
    <property type="match status" value="1"/>
</dbReference>
<accession>A0A9J6ZD08</accession>
<dbReference type="EMBL" id="CP097899">
    <property type="protein sequence ID" value="URN93800.1"/>
    <property type="molecule type" value="Genomic_DNA"/>
</dbReference>
<organism evidence="2 3">
    <name type="scientific">Candidatus Pristimantibacillus lignocellulolyticus</name>
    <dbReference type="NCBI Taxonomy" id="2994561"/>
    <lineage>
        <taxon>Bacteria</taxon>
        <taxon>Bacillati</taxon>
        <taxon>Bacillota</taxon>
        <taxon>Bacilli</taxon>
        <taxon>Bacillales</taxon>
        <taxon>Paenibacillaceae</taxon>
        <taxon>Candidatus Pristimantibacillus</taxon>
    </lineage>
</organism>
<name>A0A9J6ZD08_9BACL</name>
<reference evidence="2" key="1">
    <citation type="submission" date="2022-05" db="EMBL/GenBank/DDBJ databases">
        <title>Novel bacterial taxa in a minimal lignocellulolytic consortium and its capacity to transform plastics disclosed by genome-resolved metagenomics.</title>
        <authorList>
            <person name="Rodriguez C.A.D."/>
            <person name="Diaz-Garcia L."/>
            <person name="Herrera K."/>
            <person name="Tarazona N.A."/>
            <person name="Sproer C."/>
            <person name="Overmann J."/>
            <person name="Jimenez D.J."/>
        </authorList>
    </citation>
    <scope>NUCLEOTIDE SEQUENCE</scope>
    <source>
        <strain evidence="2">MAG5</strain>
    </source>
</reference>
<feature type="domain" description="NIPSNAP" evidence="1">
    <location>
        <begin position="6"/>
        <end position="86"/>
    </location>
</feature>
<sequence length="121" mass="14634">MIYRRKTYFVDTSFVEEFNSLFNDILLPAQLKNGSRLIGRWCMSVDDDISEIFAMWEYDSLEQYEEIEKKIKSDEDHVKLVQLRFDQIGRDRMKEVLRKNIEQKFLTLTVDREKTILNKIM</sequence>
<dbReference type="Pfam" id="PF07978">
    <property type="entry name" value="NIPSNAP"/>
    <property type="match status" value="1"/>
</dbReference>
<dbReference type="InterPro" id="IPR012577">
    <property type="entry name" value="NIPSNAP"/>
</dbReference>
<proteinExistence type="predicted"/>
<dbReference type="KEGG" id="plig:NAG76_18510"/>
<protein>
    <submittedName>
        <fullName evidence="2">NIPSNAP family protein</fullName>
    </submittedName>
</protein>
<evidence type="ECO:0000259" key="1">
    <source>
        <dbReference type="Pfam" id="PF07978"/>
    </source>
</evidence>
<evidence type="ECO:0000313" key="2">
    <source>
        <dbReference type="EMBL" id="URN93800.1"/>
    </source>
</evidence>
<dbReference type="InterPro" id="IPR011008">
    <property type="entry name" value="Dimeric_a/b-barrel"/>
</dbReference>
<dbReference type="Gene3D" id="3.30.70.100">
    <property type="match status" value="1"/>
</dbReference>
<dbReference type="AlphaFoldDB" id="A0A9J6ZD08"/>